<dbReference type="GO" id="GO:0050113">
    <property type="term" value="F:inositol oxygenase activity"/>
    <property type="evidence" value="ECO:0007669"/>
    <property type="project" value="UniProtKB-UniRule"/>
</dbReference>
<reference evidence="16" key="1">
    <citation type="submission" date="2021-05" db="EMBL/GenBank/DDBJ databases">
        <title>The genome of the haptophyte Pavlova lutheri (Diacronema luteri, Pavlovales) - a model for lipid biosynthesis in eukaryotic algae.</title>
        <authorList>
            <person name="Hulatt C.J."/>
            <person name="Posewitz M.C."/>
        </authorList>
    </citation>
    <scope>NUCLEOTIDE SEQUENCE</scope>
    <source>
        <strain evidence="16">NIVA-4/92</strain>
    </source>
</reference>
<evidence type="ECO:0000256" key="3">
    <source>
        <dbReference type="ARBA" id="ARBA00005286"/>
    </source>
</evidence>
<evidence type="ECO:0000313" key="17">
    <source>
        <dbReference type="Proteomes" id="UP000751190"/>
    </source>
</evidence>
<dbReference type="Proteomes" id="UP000751190">
    <property type="component" value="Unassembled WGS sequence"/>
</dbReference>
<feature type="binding site" evidence="13">
    <location>
        <position position="121"/>
    </location>
    <ligand>
        <name>Fe cation</name>
        <dbReference type="ChEBI" id="CHEBI:24875"/>
        <label>1</label>
    </ligand>
</feature>
<evidence type="ECO:0000256" key="1">
    <source>
        <dbReference type="ARBA" id="ARBA00004496"/>
    </source>
</evidence>
<organism evidence="16 17">
    <name type="scientific">Diacronema lutheri</name>
    <name type="common">Unicellular marine alga</name>
    <name type="synonym">Monochrysis lutheri</name>
    <dbReference type="NCBI Taxonomy" id="2081491"/>
    <lineage>
        <taxon>Eukaryota</taxon>
        <taxon>Haptista</taxon>
        <taxon>Haptophyta</taxon>
        <taxon>Pavlovophyceae</taxon>
        <taxon>Pavlovales</taxon>
        <taxon>Pavlovaceae</taxon>
        <taxon>Diacronema</taxon>
    </lineage>
</organism>
<evidence type="ECO:0000256" key="8">
    <source>
        <dbReference type="ARBA" id="ARBA00023002"/>
    </source>
</evidence>
<keyword evidence="7 13" id="KW-0479">Metal-binding</keyword>
<feature type="binding site" evidence="12">
    <location>
        <position position="52"/>
    </location>
    <ligand>
        <name>substrate</name>
    </ligand>
</feature>
<feature type="binding site" evidence="12">
    <location>
        <begin position="108"/>
        <end position="110"/>
    </location>
    <ligand>
        <name>substrate</name>
    </ligand>
</feature>
<feature type="binding site" evidence="13">
    <location>
        <position position="218"/>
    </location>
    <ligand>
        <name>Fe cation</name>
        <dbReference type="ChEBI" id="CHEBI:24875"/>
        <label>1</label>
    </ligand>
</feature>
<dbReference type="GO" id="GO:0005506">
    <property type="term" value="F:iron ion binding"/>
    <property type="evidence" value="ECO:0007669"/>
    <property type="project" value="InterPro"/>
</dbReference>
<feature type="binding site" evidence="13">
    <location>
        <position position="277"/>
    </location>
    <ligand>
        <name>Fe cation</name>
        <dbReference type="ChEBI" id="CHEBI:24875"/>
        <label>1</label>
    </ligand>
</feature>
<dbReference type="EC" id="1.13.99.1" evidence="4 14"/>
<dbReference type="UniPathway" id="UPA00111">
    <property type="reaction ID" value="UER00527"/>
</dbReference>
<evidence type="ECO:0000256" key="9">
    <source>
        <dbReference type="ARBA" id="ARBA00023004"/>
    </source>
</evidence>
<dbReference type="Pfam" id="PF05153">
    <property type="entry name" value="MIOX"/>
    <property type="match status" value="1"/>
</dbReference>
<feature type="binding site" evidence="12">
    <location>
        <begin position="166"/>
        <end position="167"/>
    </location>
    <ligand>
        <name>substrate</name>
    </ligand>
</feature>
<proteinExistence type="inferred from homology"/>
<feature type="binding site" evidence="13">
    <location>
        <position position="149"/>
    </location>
    <ligand>
        <name>Fe cation</name>
        <dbReference type="ChEBI" id="CHEBI:24875"/>
        <label>1</label>
    </ligand>
</feature>
<accession>A0A8J5XSH6</accession>
<dbReference type="InterPro" id="IPR007828">
    <property type="entry name" value="Inositol_oxygenase"/>
</dbReference>
<evidence type="ECO:0000256" key="12">
    <source>
        <dbReference type="PIRSR" id="PIRSR607828-1"/>
    </source>
</evidence>
<dbReference type="SUPFAM" id="SSF109604">
    <property type="entry name" value="HD-domain/PDEase-like"/>
    <property type="match status" value="1"/>
</dbReference>
<protein>
    <recommendedName>
        <fullName evidence="5 14">Inositol oxygenase</fullName>
        <ecNumber evidence="4 14">1.13.99.1</ecNumber>
    </recommendedName>
    <alternativeName>
        <fullName evidence="10 14">Myo-inositol oxygenase</fullName>
    </alternativeName>
</protein>
<feature type="binding site" evidence="13">
    <location>
        <position position="244"/>
    </location>
    <ligand>
        <name>Fe cation</name>
        <dbReference type="ChEBI" id="CHEBI:24875"/>
        <label>1</label>
    </ligand>
</feature>
<dbReference type="OrthoDB" id="5151075at2759"/>
<evidence type="ECO:0000256" key="2">
    <source>
        <dbReference type="ARBA" id="ARBA00005167"/>
    </source>
</evidence>
<evidence type="ECO:0000256" key="15">
    <source>
        <dbReference type="SAM" id="MobiDB-lite"/>
    </source>
</evidence>
<comment type="similarity">
    <text evidence="3 14">Belongs to the myo-inositol oxygenase family.</text>
</comment>
<comment type="subcellular location">
    <subcellularLocation>
        <location evidence="1 14">Cytoplasm</location>
    </subcellularLocation>
</comment>
<feature type="binding site" evidence="12">
    <location>
        <begin position="244"/>
        <end position="245"/>
    </location>
    <ligand>
        <name>substrate</name>
    </ligand>
</feature>
<feature type="binding site" evidence="12">
    <location>
        <position position="152"/>
    </location>
    <ligand>
        <name>substrate</name>
    </ligand>
</feature>
<name>A0A8J5XSH6_DIALT</name>
<dbReference type="PANTHER" id="PTHR12588">
    <property type="entry name" value="MYOINOSITOL OXYGENASE"/>
    <property type="match status" value="1"/>
</dbReference>
<evidence type="ECO:0000256" key="13">
    <source>
        <dbReference type="PIRSR" id="PIRSR607828-2"/>
    </source>
</evidence>
<keyword evidence="6 14" id="KW-0963">Cytoplasm</keyword>
<evidence type="ECO:0000256" key="11">
    <source>
        <dbReference type="ARBA" id="ARBA00048271"/>
    </source>
</evidence>
<keyword evidence="9 13" id="KW-0408">Iron</keyword>
<evidence type="ECO:0000256" key="4">
    <source>
        <dbReference type="ARBA" id="ARBA00011919"/>
    </source>
</evidence>
<dbReference type="GO" id="GO:0019310">
    <property type="term" value="P:inositol catabolic process"/>
    <property type="evidence" value="ECO:0007669"/>
    <property type="project" value="UniProtKB-UniRule"/>
</dbReference>
<comment type="pathway">
    <text evidence="2 14">Polyol metabolism; myo-inositol degradation into D-glucuronate; D-glucuronate from myo-inositol: step 1/1.</text>
</comment>
<dbReference type="OMA" id="RYNTKYG"/>
<evidence type="ECO:0000256" key="6">
    <source>
        <dbReference type="ARBA" id="ARBA00022490"/>
    </source>
</evidence>
<comment type="catalytic activity">
    <reaction evidence="11 14">
        <text>myo-inositol + O2 = D-glucuronate + H2O + H(+)</text>
        <dbReference type="Rhea" id="RHEA:23696"/>
        <dbReference type="ChEBI" id="CHEBI:15377"/>
        <dbReference type="ChEBI" id="CHEBI:15378"/>
        <dbReference type="ChEBI" id="CHEBI:15379"/>
        <dbReference type="ChEBI" id="CHEBI:17268"/>
        <dbReference type="ChEBI" id="CHEBI:58720"/>
        <dbReference type="EC" id="1.13.99.1"/>
    </reaction>
</comment>
<dbReference type="GO" id="GO:0005737">
    <property type="term" value="C:cytoplasm"/>
    <property type="evidence" value="ECO:0007669"/>
    <property type="project" value="UniProtKB-SubCell"/>
</dbReference>
<evidence type="ECO:0000256" key="5">
    <source>
        <dbReference type="ARBA" id="ARBA00019269"/>
    </source>
</evidence>
<feature type="binding site" evidence="13">
    <location>
        <position position="148"/>
    </location>
    <ligand>
        <name>Fe cation</name>
        <dbReference type="ChEBI" id="CHEBI:24875"/>
        <label>1</label>
    </ligand>
</feature>
<dbReference type="PANTHER" id="PTHR12588:SF0">
    <property type="entry name" value="INOSITOL OXYGENASE"/>
    <property type="match status" value="1"/>
</dbReference>
<keyword evidence="8 14" id="KW-0560">Oxidoreductase</keyword>
<dbReference type="AlphaFoldDB" id="A0A8J5XSH6"/>
<evidence type="ECO:0000256" key="7">
    <source>
        <dbReference type="ARBA" id="ARBA00022723"/>
    </source>
</evidence>
<comment type="cofactor">
    <cofactor evidence="13 14">
        <name>Fe cation</name>
        <dbReference type="ChEBI" id="CHEBI:24875"/>
    </cofactor>
    <text evidence="13 14">Binds 2 iron ions per subunit.</text>
</comment>
<keyword evidence="17" id="KW-1185">Reference proteome</keyword>
<evidence type="ECO:0000256" key="14">
    <source>
        <dbReference type="RuleBase" id="RU367039"/>
    </source>
</evidence>
<dbReference type="EMBL" id="JAGTXO010000012">
    <property type="protein sequence ID" value="KAG8464635.1"/>
    <property type="molecule type" value="Genomic_DNA"/>
</dbReference>
<gene>
    <name evidence="16" type="ORF">KFE25_010003</name>
</gene>
<comment type="caution">
    <text evidence="16">The sequence shown here is derived from an EMBL/GenBank/DDBJ whole genome shotgun (WGS) entry which is preliminary data.</text>
</comment>
<evidence type="ECO:0000256" key="10">
    <source>
        <dbReference type="ARBA" id="ARBA00029668"/>
    </source>
</evidence>
<sequence length="310" mass="35220">MAPVATAKRELEAGEAQVSARRRVEEEPTDCGDASAAATGKAAGKKTEEEFRNYTDSERHAIVEETYRKMHVNQTFDFVKGRRAKWLKFDHAEMTILDAIELLDGLVDDSDPDTALPNSIHDFQTAERIRKDWPGEEYDWFHLVGLLHDVGKIIALWGEPQWAAVGDTFPLGCAFSDKIVFPEQMQLNADSKHPVYSTEDGIYKPACGMNQLVMSWGHDEYMYEMLRKNGCTLPAAGLAMVRFHSFYPWHTGGAYMRFMGEGDDELLKWVKIFNKYDLYSKSDAMPDVQGLKPYYQSLLDKYGIGGKCRF</sequence>
<feature type="region of interest" description="Disordered" evidence="15">
    <location>
        <begin position="1"/>
        <end position="49"/>
    </location>
</feature>
<evidence type="ECO:0000313" key="16">
    <source>
        <dbReference type="EMBL" id="KAG8464635.1"/>
    </source>
</evidence>